<feature type="domain" description="HTH luxR-type" evidence="4">
    <location>
        <begin position="191"/>
        <end position="256"/>
    </location>
</feature>
<dbReference type="Proteomes" id="UP000259465">
    <property type="component" value="Chromosome"/>
</dbReference>
<organism evidence="5 6">
    <name type="scientific">Chromobacterium rhizoryzae</name>
    <dbReference type="NCBI Taxonomy" id="1778675"/>
    <lineage>
        <taxon>Bacteria</taxon>
        <taxon>Pseudomonadati</taxon>
        <taxon>Pseudomonadota</taxon>
        <taxon>Betaproteobacteria</taxon>
        <taxon>Neisseriales</taxon>
        <taxon>Chromobacteriaceae</taxon>
        <taxon>Chromobacterium</taxon>
    </lineage>
</organism>
<dbReference type="Gene3D" id="3.30.450.80">
    <property type="entry name" value="Transcription factor LuxR-like, autoinducer-binding domain"/>
    <property type="match status" value="1"/>
</dbReference>
<evidence type="ECO:0000256" key="3">
    <source>
        <dbReference type="ARBA" id="ARBA00023163"/>
    </source>
</evidence>
<keyword evidence="6" id="KW-1185">Reference proteome</keyword>
<dbReference type="InterPro" id="IPR000792">
    <property type="entry name" value="Tscrpt_reg_LuxR_C"/>
</dbReference>
<protein>
    <submittedName>
        <fullName evidence="5">LuxR family transcriptional regulator</fullName>
    </submittedName>
</protein>
<dbReference type="PROSITE" id="PS00622">
    <property type="entry name" value="HTH_LUXR_1"/>
    <property type="match status" value="1"/>
</dbReference>
<dbReference type="PANTHER" id="PTHR44688">
    <property type="entry name" value="DNA-BINDING TRANSCRIPTIONAL ACTIVATOR DEVR_DOSR"/>
    <property type="match status" value="1"/>
</dbReference>
<evidence type="ECO:0000313" key="6">
    <source>
        <dbReference type="Proteomes" id="UP000259465"/>
    </source>
</evidence>
<name>A0AAD0W793_9NEIS</name>
<dbReference type="AlphaFoldDB" id="A0AAD0W793"/>
<evidence type="ECO:0000259" key="4">
    <source>
        <dbReference type="PROSITE" id="PS50043"/>
    </source>
</evidence>
<accession>A0AAD0W793</accession>
<dbReference type="InterPro" id="IPR036388">
    <property type="entry name" value="WH-like_DNA-bd_sf"/>
</dbReference>
<keyword evidence="2" id="KW-0238">DNA-binding</keyword>
<dbReference type="SUPFAM" id="SSF75516">
    <property type="entry name" value="Pheromone-binding domain of LuxR-like quorum-sensing transcription factors"/>
    <property type="match status" value="1"/>
</dbReference>
<dbReference type="GO" id="GO:0003677">
    <property type="term" value="F:DNA binding"/>
    <property type="evidence" value="ECO:0007669"/>
    <property type="project" value="UniProtKB-KW"/>
</dbReference>
<dbReference type="PANTHER" id="PTHR44688:SF25">
    <property type="entry name" value="HTH LUXR-TYPE DOMAIN-CONTAINING PROTEIN"/>
    <property type="match status" value="1"/>
</dbReference>
<dbReference type="CDD" id="cd06170">
    <property type="entry name" value="LuxR_C_like"/>
    <property type="match status" value="1"/>
</dbReference>
<sequence>MVISNSAIARPLPSGLSASQQWTLLEWIHLAGQIETEAELRGFLDMLLSQAPSEHMVLALGRINQHQQIQRLERVLNVSYPTEWLKHYMEENYAQHDPILKIHLGSGPVQWQERFSRAKGKEERKFIAEAATVGLESGVTFSAASKRNNLGCIFSVSGKDASADPNLVAMLECLTPHLHQAAVRIANLAPATPSSMPLSQREYDIFHWMSRGKTNWEIATILDISERTVKFHVANVIRKLNANNRTHAIVLGMHLLPPPGGLQVSD</sequence>
<keyword evidence="1" id="KW-0805">Transcription regulation</keyword>
<evidence type="ECO:0000256" key="2">
    <source>
        <dbReference type="ARBA" id="ARBA00023125"/>
    </source>
</evidence>
<dbReference type="EMBL" id="CP031968">
    <property type="protein sequence ID" value="AXT45102.1"/>
    <property type="molecule type" value="Genomic_DNA"/>
</dbReference>
<dbReference type="SUPFAM" id="SSF46894">
    <property type="entry name" value="C-terminal effector domain of the bipartite response regulators"/>
    <property type="match status" value="1"/>
</dbReference>
<dbReference type="Pfam" id="PF00196">
    <property type="entry name" value="GerE"/>
    <property type="match status" value="1"/>
</dbReference>
<keyword evidence="3" id="KW-0804">Transcription</keyword>
<dbReference type="GeneID" id="58558167"/>
<dbReference type="Pfam" id="PF03472">
    <property type="entry name" value="Autoind_bind"/>
    <property type="match status" value="1"/>
</dbReference>
<reference evidence="5 6" key="1">
    <citation type="submission" date="2018-08" db="EMBL/GenBank/DDBJ databases">
        <title>Complete genome sequence of JP2-74.</title>
        <authorList>
            <person name="Wu L."/>
        </authorList>
    </citation>
    <scope>NUCLEOTIDE SEQUENCE [LARGE SCALE GENOMIC DNA]</scope>
    <source>
        <strain evidence="5 6">JP2-74</strain>
    </source>
</reference>
<evidence type="ECO:0000256" key="1">
    <source>
        <dbReference type="ARBA" id="ARBA00023015"/>
    </source>
</evidence>
<dbReference type="SMART" id="SM00421">
    <property type="entry name" value="HTH_LUXR"/>
    <property type="match status" value="1"/>
</dbReference>
<dbReference type="RefSeq" id="WP_118266473.1">
    <property type="nucleotide sequence ID" value="NZ_CP031968.1"/>
</dbReference>
<proteinExistence type="predicted"/>
<dbReference type="Gene3D" id="1.10.10.10">
    <property type="entry name" value="Winged helix-like DNA-binding domain superfamily/Winged helix DNA-binding domain"/>
    <property type="match status" value="1"/>
</dbReference>
<dbReference type="PROSITE" id="PS50043">
    <property type="entry name" value="HTH_LUXR_2"/>
    <property type="match status" value="1"/>
</dbReference>
<dbReference type="InterPro" id="IPR036693">
    <property type="entry name" value="TF_LuxR_autoind-bd_dom_sf"/>
</dbReference>
<dbReference type="GO" id="GO:0006355">
    <property type="term" value="P:regulation of DNA-templated transcription"/>
    <property type="evidence" value="ECO:0007669"/>
    <property type="project" value="InterPro"/>
</dbReference>
<dbReference type="InterPro" id="IPR016032">
    <property type="entry name" value="Sig_transdc_resp-reg_C-effctor"/>
</dbReference>
<dbReference type="PRINTS" id="PR00038">
    <property type="entry name" value="HTHLUXR"/>
</dbReference>
<dbReference type="InterPro" id="IPR005143">
    <property type="entry name" value="TF_LuxR_autoind-bd_dom"/>
</dbReference>
<evidence type="ECO:0000313" key="5">
    <source>
        <dbReference type="EMBL" id="AXT45102.1"/>
    </source>
</evidence>
<gene>
    <name evidence="5" type="ORF">D1345_02335</name>
</gene>
<dbReference type="KEGG" id="crz:D1345_02335"/>